<protein>
    <submittedName>
        <fullName evidence="11">Mitochondrial import receptor subunit TOM70</fullName>
    </submittedName>
</protein>
<dbReference type="SUPFAM" id="SSF48452">
    <property type="entry name" value="TPR-like"/>
    <property type="match status" value="2"/>
</dbReference>
<dbReference type="GO" id="GO:0030150">
    <property type="term" value="P:protein import into mitochondrial matrix"/>
    <property type="evidence" value="ECO:0007669"/>
    <property type="project" value="TreeGrafter"/>
</dbReference>
<feature type="non-terminal residue" evidence="11">
    <location>
        <position position="1"/>
    </location>
</feature>
<dbReference type="Pfam" id="PF13181">
    <property type="entry name" value="TPR_8"/>
    <property type="match status" value="2"/>
</dbReference>
<evidence type="ECO:0000256" key="10">
    <source>
        <dbReference type="PROSITE-ProRule" id="PRU00339"/>
    </source>
</evidence>
<sequence length="442" mass="51213">PLQMAQKYNNIGNVYFRMGKPDEAIAQYSKAVDICPKENVENLAIFYQNRAAVYEQLKKYSSVIADCTKALELNPKYMKALLRRARVSEQIRDLDVAMKDLTTVCVHEGFSNHASLVKADKVLDKLGELHIQTRGRKLFLFNFNIYFFNVFTRFFKKPLKALKDKKYDDIIPLCTEIIESSEFDTLSSTKLEVLLLRATFYVLLGNYSAAIQDFENVLNSEDVSNDLKINALIKRADLYMRFKDSEMSFKDFELAISINSTCSDIYYHRGRVLRTLTMAAAKLEFEKALKYNPNFSNAYIQKCYMDYYIAVSNDDMRLVKAAIKTFERIFVKYPNLPECTWCYIMYADMLSQIEQYRKADRCFIKAMEKDPKCAAIYANRSLLHMRIDNVDKAVEYINKAIEIDGKYGRAYGALGIIEVKRYVFSVIVPNNCFRLKCLNAPT</sequence>
<dbReference type="PANTHER" id="PTHR46208:SF1">
    <property type="entry name" value="MITOCHONDRIAL IMPORT RECEPTOR SUBUNIT TOM70"/>
    <property type="match status" value="1"/>
</dbReference>
<evidence type="ECO:0000256" key="2">
    <source>
        <dbReference type="ARBA" id="ARBA00022692"/>
    </source>
</evidence>
<keyword evidence="5 10" id="KW-0802">TPR repeat</keyword>
<keyword evidence="7" id="KW-0496">Mitochondrion</keyword>
<dbReference type="Pfam" id="PF13424">
    <property type="entry name" value="TPR_12"/>
    <property type="match status" value="1"/>
</dbReference>
<evidence type="ECO:0000313" key="12">
    <source>
        <dbReference type="Proteomes" id="UP000075809"/>
    </source>
</evidence>
<evidence type="ECO:0000256" key="3">
    <source>
        <dbReference type="ARBA" id="ARBA00022737"/>
    </source>
</evidence>
<dbReference type="GO" id="GO:0005741">
    <property type="term" value="C:mitochondrial outer membrane"/>
    <property type="evidence" value="ECO:0007669"/>
    <property type="project" value="UniProtKB-SubCell"/>
</dbReference>
<dbReference type="Proteomes" id="UP000075809">
    <property type="component" value="Unassembled WGS sequence"/>
</dbReference>
<feature type="repeat" description="TPR" evidence="10">
    <location>
        <begin position="44"/>
        <end position="77"/>
    </location>
</feature>
<keyword evidence="4" id="KW-1000">Mitochondrion outer membrane</keyword>
<keyword evidence="11" id="KW-0675">Receptor</keyword>
<dbReference type="PROSITE" id="PS50293">
    <property type="entry name" value="TPR_REGION"/>
    <property type="match status" value="1"/>
</dbReference>
<evidence type="ECO:0000256" key="5">
    <source>
        <dbReference type="ARBA" id="ARBA00022803"/>
    </source>
</evidence>
<dbReference type="GO" id="GO:0045039">
    <property type="term" value="P:protein insertion into mitochondrial inner membrane"/>
    <property type="evidence" value="ECO:0007669"/>
    <property type="project" value="TreeGrafter"/>
</dbReference>
<name>A0A151WJG3_9HYME</name>
<keyword evidence="12" id="KW-1185">Reference proteome</keyword>
<evidence type="ECO:0000256" key="7">
    <source>
        <dbReference type="ARBA" id="ARBA00023128"/>
    </source>
</evidence>
<proteinExistence type="inferred from homology"/>
<organism evidence="11 12">
    <name type="scientific">Mycetomoellerius zeteki</name>
    <dbReference type="NCBI Taxonomy" id="64791"/>
    <lineage>
        <taxon>Eukaryota</taxon>
        <taxon>Metazoa</taxon>
        <taxon>Ecdysozoa</taxon>
        <taxon>Arthropoda</taxon>
        <taxon>Hexapoda</taxon>
        <taxon>Insecta</taxon>
        <taxon>Pterygota</taxon>
        <taxon>Neoptera</taxon>
        <taxon>Endopterygota</taxon>
        <taxon>Hymenoptera</taxon>
        <taxon>Apocrita</taxon>
        <taxon>Aculeata</taxon>
        <taxon>Formicoidea</taxon>
        <taxon>Formicidae</taxon>
        <taxon>Myrmicinae</taxon>
        <taxon>Mycetomoellerius</taxon>
    </lineage>
</organism>
<evidence type="ECO:0000256" key="8">
    <source>
        <dbReference type="ARBA" id="ARBA00023136"/>
    </source>
</evidence>
<keyword evidence="6" id="KW-1133">Transmembrane helix</keyword>
<comment type="subcellular location">
    <subcellularLocation>
        <location evidence="1">Mitochondrion outer membrane</location>
        <topology evidence="1">Single-pass membrane protein</topology>
    </subcellularLocation>
</comment>
<dbReference type="GO" id="GO:0008320">
    <property type="term" value="F:protein transmembrane transporter activity"/>
    <property type="evidence" value="ECO:0007669"/>
    <property type="project" value="TreeGrafter"/>
</dbReference>
<dbReference type="STRING" id="64791.A0A151WJG3"/>
<dbReference type="EMBL" id="KQ983039">
    <property type="protein sequence ID" value="KYQ47971.1"/>
    <property type="molecule type" value="Genomic_DNA"/>
</dbReference>
<dbReference type="InterPro" id="IPR011990">
    <property type="entry name" value="TPR-like_helical_dom_sf"/>
</dbReference>
<evidence type="ECO:0000256" key="6">
    <source>
        <dbReference type="ARBA" id="ARBA00022989"/>
    </source>
</evidence>
<accession>A0A151WJG3</accession>
<keyword evidence="8" id="KW-0472">Membrane</keyword>
<feature type="repeat" description="TPR" evidence="10">
    <location>
        <begin position="5"/>
        <end position="38"/>
    </location>
</feature>
<keyword evidence="2" id="KW-0812">Transmembrane</keyword>
<dbReference type="PANTHER" id="PTHR46208">
    <property type="entry name" value="MITOCHONDRIAL IMPORT RECEPTOR SUBUNIT TOM70"/>
    <property type="match status" value="1"/>
</dbReference>
<feature type="repeat" description="TPR" evidence="10">
    <location>
        <begin position="374"/>
        <end position="407"/>
    </location>
</feature>
<evidence type="ECO:0000313" key="11">
    <source>
        <dbReference type="EMBL" id="KYQ47971.1"/>
    </source>
</evidence>
<dbReference type="InterPro" id="IPR019734">
    <property type="entry name" value="TPR_rpt"/>
</dbReference>
<keyword evidence="3" id="KW-0677">Repeat</keyword>
<evidence type="ECO:0000256" key="1">
    <source>
        <dbReference type="ARBA" id="ARBA00004572"/>
    </source>
</evidence>
<dbReference type="Gene3D" id="1.25.40.10">
    <property type="entry name" value="Tetratricopeptide repeat domain"/>
    <property type="match status" value="2"/>
</dbReference>
<dbReference type="PROSITE" id="PS50005">
    <property type="entry name" value="TPR"/>
    <property type="match status" value="3"/>
</dbReference>
<dbReference type="SMART" id="SM00028">
    <property type="entry name" value="TPR"/>
    <property type="match status" value="7"/>
</dbReference>
<comment type="similarity">
    <text evidence="9">Belongs to the Tom70 family.</text>
</comment>
<dbReference type="GO" id="GO:0030943">
    <property type="term" value="F:mitochondrion targeting sequence binding"/>
    <property type="evidence" value="ECO:0007669"/>
    <property type="project" value="TreeGrafter"/>
</dbReference>
<dbReference type="AlphaFoldDB" id="A0A151WJG3"/>
<evidence type="ECO:0000256" key="4">
    <source>
        <dbReference type="ARBA" id="ARBA00022787"/>
    </source>
</evidence>
<reference evidence="11 12" key="1">
    <citation type="submission" date="2015-09" db="EMBL/GenBank/DDBJ databases">
        <title>Trachymyrmex zeteki WGS genome.</title>
        <authorList>
            <person name="Nygaard S."/>
            <person name="Hu H."/>
            <person name="Boomsma J."/>
            <person name="Zhang G."/>
        </authorList>
    </citation>
    <scope>NUCLEOTIDE SEQUENCE [LARGE SCALE GENOMIC DNA]</scope>
    <source>
        <strain evidence="11">Tzet28-1</strain>
        <tissue evidence="11">Whole body</tissue>
    </source>
</reference>
<evidence type="ECO:0000256" key="9">
    <source>
        <dbReference type="ARBA" id="ARBA00038030"/>
    </source>
</evidence>
<gene>
    <name evidence="11" type="ORF">ALC60_12930</name>
</gene>